<proteinExistence type="predicted"/>
<gene>
    <name evidence="1" type="ORF">GMARGA_LOCUS30884</name>
</gene>
<protein>
    <submittedName>
        <fullName evidence="1">43652_t:CDS:1</fullName>
    </submittedName>
</protein>
<feature type="non-terminal residue" evidence="1">
    <location>
        <position position="59"/>
    </location>
</feature>
<comment type="caution">
    <text evidence="1">The sequence shown here is derived from an EMBL/GenBank/DDBJ whole genome shotgun (WGS) entry which is preliminary data.</text>
</comment>
<dbReference type="Proteomes" id="UP000789901">
    <property type="component" value="Unassembled WGS sequence"/>
</dbReference>
<name>A0ABN7WGW3_GIGMA</name>
<accession>A0ABN7WGW3</accession>
<sequence>AVRNDDTSENKKFLGITPRKIRLPKTSYVGYNAKKYQLQKRLYNHALNLLGQQEYRVIN</sequence>
<evidence type="ECO:0000313" key="1">
    <source>
        <dbReference type="EMBL" id="CAG8832044.1"/>
    </source>
</evidence>
<feature type="non-terminal residue" evidence="1">
    <location>
        <position position="1"/>
    </location>
</feature>
<organism evidence="1 2">
    <name type="scientific">Gigaspora margarita</name>
    <dbReference type="NCBI Taxonomy" id="4874"/>
    <lineage>
        <taxon>Eukaryota</taxon>
        <taxon>Fungi</taxon>
        <taxon>Fungi incertae sedis</taxon>
        <taxon>Mucoromycota</taxon>
        <taxon>Glomeromycotina</taxon>
        <taxon>Glomeromycetes</taxon>
        <taxon>Diversisporales</taxon>
        <taxon>Gigasporaceae</taxon>
        <taxon>Gigaspora</taxon>
    </lineage>
</organism>
<keyword evidence="2" id="KW-1185">Reference proteome</keyword>
<evidence type="ECO:0000313" key="2">
    <source>
        <dbReference type="Proteomes" id="UP000789901"/>
    </source>
</evidence>
<reference evidence="1 2" key="1">
    <citation type="submission" date="2021-06" db="EMBL/GenBank/DDBJ databases">
        <authorList>
            <person name="Kallberg Y."/>
            <person name="Tangrot J."/>
            <person name="Rosling A."/>
        </authorList>
    </citation>
    <scope>NUCLEOTIDE SEQUENCE [LARGE SCALE GENOMIC DNA]</scope>
    <source>
        <strain evidence="1 2">120-4 pot B 10/14</strain>
    </source>
</reference>
<dbReference type="EMBL" id="CAJVQB010044635">
    <property type="protein sequence ID" value="CAG8832044.1"/>
    <property type="molecule type" value="Genomic_DNA"/>
</dbReference>